<dbReference type="PANTHER" id="PTHR43165">
    <property type="entry name" value="METALLOPHOSPHOESTERASE"/>
    <property type="match status" value="1"/>
</dbReference>
<dbReference type="InterPro" id="IPR024654">
    <property type="entry name" value="Calcineurin-like_PHP_lpxH"/>
</dbReference>
<gene>
    <name evidence="3" type="ORF">DRJ21_01310</name>
</gene>
<dbReference type="InterPro" id="IPR000979">
    <property type="entry name" value="Phosphodiesterase_MJ0936/Vps29"/>
</dbReference>
<dbReference type="GO" id="GO:0046872">
    <property type="term" value="F:metal ion binding"/>
    <property type="evidence" value="ECO:0007669"/>
    <property type="project" value="UniProtKB-KW"/>
</dbReference>
<evidence type="ECO:0000313" key="4">
    <source>
        <dbReference type="Proteomes" id="UP000281962"/>
    </source>
</evidence>
<dbReference type="NCBIfam" id="TIGR00040">
    <property type="entry name" value="yfcE"/>
    <property type="match status" value="1"/>
</dbReference>
<dbReference type="Pfam" id="PF12850">
    <property type="entry name" value="Metallophos_2"/>
    <property type="match status" value="1"/>
</dbReference>
<comment type="cofactor">
    <cofactor evidence="1">
        <name>a divalent metal cation</name>
        <dbReference type="ChEBI" id="CHEBI:60240"/>
    </cofactor>
</comment>
<evidence type="ECO:0000259" key="2">
    <source>
        <dbReference type="Pfam" id="PF12850"/>
    </source>
</evidence>
<dbReference type="Gene3D" id="3.60.21.10">
    <property type="match status" value="1"/>
</dbReference>
<dbReference type="EMBL" id="QMQY01000041">
    <property type="protein sequence ID" value="RLE50849.1"/>
    <property type="molecule type" value="Genomic_DNA"/>
</dbReference>
<evidence type="ECO:0000313" key="3">
    <source>
        <dbReference type="EMBL" id="RLE50849.1"/>
    </source>
</evidence>
<keyword evidence="1" id="KW-0479">Metal-binding</keyword>
<comment type="caution">
    <text evidence="3">The sequence shown here is derived from an EMBL/GenBank/DDBJ whole genome shotgun (WGS) entry which is preliminary data.</text>
</comment>
<dbReference type="AlphaFoldDB" id="A0A497EUP0"/>
<dbReference type="EC" id="3.1.4.-" evidence="1"/>
<dbReference type="InterPro" id="IPR041802">
    <property type="entry name" value="MPP_YfcE"/>
</dbReference>
<dbReference type="PANTHER" id="PTHR43165:SF1">
    <property type="entry name" value="PHOSPHODIESTERASE MJ0936"/>
    <property type="match status" value="1"/>
</dbReference>
<protein>
    <recommendedName>
        <fullName evidence="1">Phosphoesterase</fullName>
        <ecNumber evidence="1">3.1.4.-</ecNumber>
    </recommendedName>
</protein>
<name>A0A497EUP0_9CREN</name>
<organism evidence="3 4">
    <name type="scientific">Thermoproteota archaeon</name>
    <dbReference type="NCBI Taxonomy" id="2056631"/>
    <lineage>
        <taxon>Archaea</taxon>
        <taxon>Thermoproteota</taxon>
    </lineage>
</organism>
<reference evidence="3 4" key="1">
    <citation type="submission" date="2018-06" db="EMBL/GenBank/DDBJ databases">
        <title>Extensive metabolic versatility and redundancy in microbially diverse, dynamic hydrothermal sediments.</title>
        <authorList>
            <person name="Dombrowski N."/>
            <person name="Teske A."/>
            <person name="Baker B.J."/>
        </authorList>
    </citation>
    <scope>NUCLEOTIDE SEQUENCE [LARGE SCALE GENOMIC DNA]</scope>
    <source>
        <strain evidence="3">B30_G17</strain>
    </source>
</reference>
<dbReference type="SUPFAM" id="SSF56300">
    <property type="entry name" value="Metallo-dependent phosphatases"/>
    <property type="match status" value="1"/>
</dbReference>
<comment type="similarity">
    <text evidence="1">Belongs to the metallophosphoesterase superfamily. YfcE family.</text>
</comment>
<sequence length="165" mass="18080">MKLGLISDTHDNLSAVESAVKKFNEENVSAVLHAGDWCAPFTLVRLSKVNCKVYGVFGNVDGERDFMKIKANEVGAIILGEFGELEFNGVKIALIHGKHEKIVEALAKSGMYHVIIRGHTHKAEVRKFNNCLIINPGEACGYLTGKKTIAILDLTKMTAKILELS</sequence>
<evidence type="ECO:0000256" key="1">
    <source>
        <dbReference type="RuleBase" id="RU362039"/>
    </source>
</evidence>
<dbReference type="InterPro" id="IPR029052">
    <property type="entry name" value="Metallo-depent_PP-like"/>
</dbReference>
<dbReference type="Proteomes" id="UP000281962">
    <property type="component" value="Unassembled WGS sequence"/>
</dbReference>
<feature type="domain" description="Calcineurin-like phosphoesterase" evidence="2">
    <location>
        <begin position="1"/>
        <end position="156"/>
    </location>
</feature>
<dbReference type="InterPro" id="IPR053193">
    <property type="entry name" value="MetalloPDE_YfcE-like"/>
</dbReference>
<dbReference type="GO" id="GO:0016787">
    <property type="term" value="F:hydrolase activity"/>
    <property type="evidence" value="ECO:0007669"/>
    <property type="project" value="UniProtKB-UniRule"/>
</dbReference>
<accession>A0A497EUP0</accession>
<dbReference type="CDD" id="cd00841">
    <property type="entry name" value="MPP_YfcE"/>
    <property type="match status" value="1"/>
</dbReference>
<proteinExistence type="inferred from homology"/>